<feature type="transmembrane region" description="Helical" evidence="1">
    <location>
        <begin position="27"/>
        <end position="43"/>
    </location>
</feature>
<gene>
    <name evidence="2" type="ORF">SAMN05216564_11339</name>
</gene>
<evidence type="ECO:0000313" key="2">
    <source>
        <dbReference type="EMBL" id="SDY89348.1"/>
    </source>
</evidence>
<keyword evidence="1" id="KW-0812">Transmembrane</keyword>
<name>A0A1H3NKK6_9EURY</name>
<protein>
    <submittedName>
        <fullName evidence="2">Uncharacterized protein</fullName>
    </submittedName>
</protein>
<feature type="transmembrane region" description="Helical" evidence="1">
    <location>
        <begin position="49"/>
        <end position="69"/>
    </location>
</feature>
<evidence type="ECO:0000313" key="3">
    <source>
        <dbReference type="Proteomes" id="UP000199079"/>
    </source>
</evidence>
<keyword evidence="3" id="KW-1185">Reference proteome</keyword>
<dbReference type="AlphaFoldDB" id="A0A1H3NKK6"/>
<keyword evidence="1" id="KW-1133">Transmembrane helix</keyword>
<dbReference type="Proteomes" id="UP000199079">
    <property type="component" value="Unassembled WGS sequence"/>
</dbReference>
<accession>A0A1H3NKK6</accession>
<proteinExistence type="predicted"/>
<dbReference type="EMBL" id="FNPC01000013">
    <property type="protein sequence ID" value="SDY89348.1"/>
    <property type="molecule type" value="Genomic_DNA"/>
</dbReference>
<organism evidence="2 3">
    <name type="scientific">Halopenitus persicus</name>
    <dbReference type="NCBI Taxonomy" id="1048396"/>
    <lineage>
        <taxon>Archaea</taxon>
        <taxon>Methanobacteriati</taxon>
        <taxon>Methanobacteriota</taxon>
        <taxon>Stenosarchaea group</taxon>
        <taxon>Halobacteria</taxon>
        <taxon>Halobacteriales</taxon>
        <taxon>Haloferacaceae</taxon>
        <taxon>Halopenitus</taxon>
    </lineage>
</organism>
<sequence>MPSKRDLLKMDTPYDGPNWSEFQWDRILAFIGGVVMTVLYLLADPFQYFPDWTAAALGSVPVGLLFYSFSSQSWQTWAKIAAGTAIGISLGTYF</sequence>
<reference evidence="3" key="1">
    <citation type="submission" date="2016-10" db="EMBL/GenBank/DDBJ databases">
        <authorList>
            <person name="Varghese N."/>
            <person name="Submissions S."/>
        </authorList>
    </citation>
    <scope>NUCLEOTIDE SEQUENCE [LARGE SCALE GENOMIC DNA]</scope>
    <source>
        <strain evidence="3">DC30,IBRC 10041,KCTC 4046</strain>
    </source>
</reference>
<evidence type="ECO:0000256" key="1">
    <source>
        <dbReference type="SAM" id="Phobius"/>
    </source>
</evidence>
<keyword evidence="1" id="KW-0472">Membrane</keyword>